<dbReference type="Proteomes" id="UP001163687">
    <property type="component" value="Chromosome"/>
</dbReference>
<protein>
    <recommendedName>
        <fullName evidence="4">Lipoprotein</fullName>
    </recommendedName>
</protein>
<organism evidence="2 3">
    <name type="scientific">Caldinitratiruptor microaerophilus</name>
    <dbReference type="NCBI Taxonomy" id="671077"/>
    <lineage>
        <taxon>Bacteria</taxon>
        <taxon>Bacillati</taxon>
        <taxon>Bacillota</taxon>
        <taxon>Clostridia</taxon>
        <taxon>Eubacteriales</taxon>
        <taxon>Symbiobacteriaceae</taxon>
        <taxon>Caldinitratiruptor</taxon>
    </lineage>
</organism>
<feature type="chain" id="PRO_5041354509" description="Lipoprotein" evidence="1">
    <location>
        <begin position="36"/>
        <end position="162"/>
    </location>
</feature>
<gene>
    <name evidence="2" type="ORF">caldi_22820</name>
</gene>
<proteinExistence type="predicted"/>
<keyword evidence="3" id="KW-1185">Reference proteome</keyword>
<dbReference type="RefSeq" id="WP_264841860.1">
    <property type="nucleotide sequence ID" value="NZ_AP025628.1"/>
</dbReference>
<evidence type="ECO:0000313" key="3">
    <source>
        <dbReference type="Proteomes" id="UP001163687"/>
    </source>
</evidence>
<accession>A0AA35CL89</accession>
<name>A0AA35CL89_9FIRM</name>
<reference evidence="2" key="1">
    <citation type="submission" date="2022-03" db="EMBL/GenBank/DDBJ databases">
        <title>Complete genome sequence of Caldinitratiruptor microaerophilus.</title>
        <authorList>
            <person name="Mukaiyama R."/>
            <person name="Nishiyama T."/>
            <person name="Ueda K."/>
        </authorList>
    </citation>
    <scope>NUCLEOTIDE SEQUENCE</scope>
    <source>
        <strain evidence="2">JCM 16183</strain>
    </source>
</reference>
<dbReference type="KEGG" id="cmic:caldi_22820"/>
<keyword evidence="1" id="KW-0732">Signal</keyword>
<dbReference type="PROSITE" id="PS51257">
    <property type="entry name" value="PROKAR_LIPOPROTEIN"/>
    <property type="match status" value="1"/>
</dbReference>
<dbReference type="EMBL" id="AP025628">
    <property type="protein sequence ID" value="BDG61192.1"/>
    <property type="molecule type" value="Genomic_DNA"/>
</dbReference>
<feature type="signal peptide" evidence="1">
    <location>
        <begin position="1"/>
        <end position="35"/>
    </location>
</feature>
<evidence type="ECO:0000256" key="1">
    <source>
        <dbReference type="SAM" id="SignalP"/>
    </source>
</evidence>
<dbReference type="AlphaFoldDB" id="A0AA35CL89"/>
<evidence type="ECO:0000313" key="2">
    <source>
        <dbReference type="EMBL" id="BDG61192.1"/>
    </source>
</evidence>
<sequence>MERRTLRWTVVGGLVLAGAIAAGCAAPRASGTAQAAGTSPPRVTAPLSQANEGGNVTVKVTWANPGATGEGPRFEVELDTHSVNLDEYRLEDLAVLRAGGREVKPESWSESGGGGHHRGGILRFPARVDGAPVLRPGIGTVELVIRDIAGVPERVFKWEVRP</sequence>
<evidence type="ECO:0008006" key="4">
    <source>
        <dbReference type="Google" id="ProtNLM"/>
    </source>
</evidence>